<keyword evidence="3" id="KW-0378">Hydrolase</keyword>
<protein>
    <submittedName>
        <fullName evidence="3">Ubiquitin carboxyl-terminal hydrolase 17</fullName>
    </submittedName>
</protein>
<dbReference type="GO" id="GO:0016787">
    <property type="term" value="F:hydrolase activity"/>
    <property type="evidence" value="ECO:0007669"/>
    <property type="project" value="UniProtKB-KW"/>
</dbReference>
<sequence length="250" mass="28141">MKCSGRFEQYDRLMDLTVEIDGDIDSLEEGLAQFTATETLGGDDKYKCGRCKSYEKAKKQLTVLEAPNILTIVLKRFQSGQLRKTKEAGPVSRGSEPWSIYELEQRPVLSEEAYILLYARHTPRGVSLVMNDSVYSDGKTKRSMEAISSSNSGKKRNSKTKPALVQSKNSKMYHWSERHHYPNDFSDKHVSDPDGWRFHSIQGNHIVDSSSDCSSIFSISDASSYSTDSTKDSSAEDLSDYIFGSISYRP</sequence>
<dbReference type="Gene3D" id="3.90.70.10">
    <property type="entry name" value="Cysteine proteinases"/>
    <property type="match status" value="1"/>
</dbReference>
<dbReference type="EMBL" id="JBFOLK010000007">
    <property type="protein sequence ID" value="KAL2498907.1"/>
    <property type="molecule type" value="Genomic_DNA"/>
</dbReference>
<keyword evidence="4" id="KW-1185">Reference proteome</keyword>
<dbReference type="InterPro" id="IPR038765">
    <property type="entry name" value="Papain-like_cys_pep_sf"/>
</dbReference>
<comment type="caution">
    <text evidence="3">The sequence shown here is derived from an EMBL/GenBank/DDBJ whole genome shotgun (WGS) entry which is preliminary data.</text>
</comment>
<dbReference type="PROSITE" id="PS50235">
    <property type="entry name" value="USP_3"/>
    <property type="match status" value="1"/>
</dbReference>
<evidence type="ECO:0000313" key="4">
    <source>
        <dbReference type="Proteomes" id="UP001604336"/>
    </source>
</evidence>
<dbReference type="SUPFAM" id="SSF54001">
    <property type="entry name" value="Cysteine proteinases"/>
    <property type="match status" value="1"/>
</dbReference>
<dbReference type="AlphaFoldDB" id="A0ABD1SGU1"/>
<evidence type="ECO:0000313" key="3">
    <source>
        <dbReference type="EMBL" id="KAL2498907.1"/>
    </source>
</evidence>
<dbReference type="Proteomes" id="UP001604336">
    <property type="component" value="Unassembled WGS sequence"/>
</dbReference>
<reference evidence="4" key="1">
    <citation type="submission" date="2024-07" db="EMBL/GenBank/DDBJ databases">
        <title>Two chromosome-level genome assemblies of Korean endemic species Abeliophyllum distichum and Forsythia ovata (Oleaceae).</title>
        <authorList>
            <person name="Jang H."/>
        </authorList>
    </citation>
    <scope>NUCLEOTIDE SEQUENCE [LARGE SCALE GENOMIC DNA]</scope>
</reference>
<gene>
    <name evidence="3" type="ORF">Adt_24457</name>
</gene>
<dbReference type="InterPro" id="IPR028889">
    <property type="entry name" value="USP"/>
</dbReference>
<proteinExistence type="predicted"/>
<name>A0ABD1SGU1_9LAMI</name>
<evidence type="ECO:0000259" key="2">
    <source>
        <dbReference type="PROSITE" id="PS50235"/>
    </source>
</evidence>
<feature type="region of interest" description="Disordered" evidence="1">
    <location>
        <begin position="140"/>
        <end position="164"/>
    </location>
</feature>
<accession>A0ABD1SGU1</accession>
<feature type="domain" description="USP" evidence="2">
    <location>
        <begin position="1"/>
        <end position="178"/>
    </location>
</feature>
<dbReference type="PANTHER" id="PTHR24006:SF690">
    <property type="entry name" value="UBIQUITIN CARBOXYL-TERMINAL HYDROLASE 17"/>
    <property type="match status" value="1"/>
</dbReference>
<dbReference type="InterPro" id="IPR050164">
    <property type="entry name" value="Peptidase_C19"/>
</dbReference>
<dbReference type="PANTHER" id="PTHR24006">
    <property type="entry name" value="UBIQUITIN CARBOXYL-TERMINAL HYDROLASE"/>
    <property type="match status" value="1"/>
</dbReference>
<organism evidence="3 4">
    <name type="scientific">Abeliophyllum distichum</name>
    <dbReference type="NCBI Taxonomy" id="126358"/>
    <lineage>
        <taxon>Eukaryota</taxon>
        <taxon>Viridiplantae</taxon>
        <taxon>Streptophyta</taxon>
        <taxon>Embryophyta</taxon>
        <taxon>Tracheophyta</taxon>
        <taxon>Spermatophyta</taxon>
        <taxon>Magnoliopsida</taxon>
        <taxon>eudicotyledons</taxon>
        <taxon>Gunneridae</taxon>
        <taxon>Pentapetalae</taxon>
        <taxon>asterids</taxon>
        <taxon>lamiids</taxon>
        <taxon>Lamiales</taxon>
        <taxon>Oleaceae</taxon>
        <taxon>Forsythieae</taxon>
        <taxon>Abeliophyllum</taxon>
    </lineage>
</organism>
<evidence type="ECO:0000256" key="1">
    <source>
        <dbReference type="SAM" id="MobiDB-lite"/>
    </source>
</evidence>